<evidence type="ECO:0000313" key="3">
    <source>
        <dbReference type="Proteomes" id="UP000218334"/>
    </source>
</evidence>
<keyword evidence="3" id="KW-1185">Reference proteome</keyword>
<feature type="region of interest" description="Disordered" evidence="1">
    <location>
        <begin position="97"/>
        <end position="164"/>
    </location>
</feature>
<feature type="region of interest" description="Disordered" evidence="1">
    <location>
        <begin position="52"/>
        <end position="84"/>
    </location>
</feature>
<protein>
    <submittedName>
        <fullName evidence="2">Uncharacterized protein</fullName>
    </submittedName>
</protein>
<gene>
    <name evidence="2" type="ORF">ARMSODRAFT_1027045</name>
</gene>
<dbReference type="EMBL" id="KZ293495">
    <property type="protein sequence ID" value="PBK59932.1"/>
    <property type="molecule type" value="Genomic_DNA"/>
</dbReference>
<sequence>MGKAYRVPTAPVAHTTTPIAADPGGVFSPYTLSTQIMPGLASFITVTAPPDPTIGSSSIPSPTPPVTSLEIDPDTTPPPYTELAPISGHVALNATDTEHQTAPPPYSVESQSSNQNPVQVSTANNPQPSTHSVLVSMATNPQLSTHPTLASTATHPQPSTHPAAQGVTAQPFILTNTPTNICCRGAYFPPSSVLRF</sequence>
<evidence type="ECO:0000313" key="2">
    <source>
        <dbReference type="EMBL" id="PBK59932.1"/>
    </source>
</evidence>
<dbReference type="Proteomes" id="UP000218334">
    <property type="component" value="Unassembled WGS sequence"/>
</dbReference>
<accession>A0A2H3AYL7</accession>
<evidence type="ECO:0000256" key="1">
    <source>
        <dbReference type="SAM" id="MobiDB-lite"/>
    </source>
</evidence>
<organism evidence="2 3">
    <name type="scientific">Armillaria solidipes</name>
    <dbReference type="NCBI Taxonomy" id="1076256"/>
    <lineage>
        <taxon>Eukaryota</taxon>
        <taxon>Fungi</taxon>
        <taxon>Dikarya</taxon>
        <taxon>Basidiomycota</taxon>
        <taxon>Agaricomycotina</taxon>
        <taxon>Agaricomycetes</taxon>
        <taxon>Agaricomycetidae</taxon>
        <taxon>Agaricales</taxon>
        <taxon>Marasmiineae</taxon>
        <taxon>Physalacriaceae</taxon>
        <taxon>Armillaria</taxon>
    </lineage>
</organism>
<proteinExistence type="predicted"/>
<feature type="compositionally biased region" description="Low complexity" evidence="1">
    <location>
        <begin position="107"/>
        <end position="121"/>
    </location>
</feature>
<reference evidence="3" key="1">
    <citation type="journal article" date="2017" name="Nat. Ecol. Evol.">
        <title>Genome expansion and lineage-specific genetic innovations in the forest pathogenic fungi Armillaria.</title>
        <authorList>
            <person name="Sipos G."/>
            <person name="Prasanna A.N."/>
            <person name="Walter M.C."/>
            <person name="O'Connor E."/>
            <person name="Balint B."/>
            <person name="Krizsan K."/>
            <person name="Kiss B."/>
            <person name="Hess J."/>
            <person name="Varga T."/>
            <person name="Slot J."/>
            <person name="Riley R."/>
            <person name="Boka B."/>
            <person name="Rigling D."/>
            <person name="Barry K."/>
            <person name="Lee J."/>
            <person name="Mihaltcheva S."/>
            <person name="LaButti K."/>
            <person name="Lipzen A."/>
            <person name="Waldron R."/>
            <person name="Moloney N.M."/>
            <person name="Sperisen C."/>
            <person name="Kredics L."/>
            <person name="Vagvoelgyi C."/>
            <person name="Patrignani A."/>
            <person name="Fitzpatrick D."/>
            <person name="Nagy I."/>
            <person name="Doyle S."/>
            <person name="Anderson J.B."/>
            <person name="Grigoriev I.V."/>
            <person name="Gueldener U."/>
            <person name="Muensterkoetter M."/>
            <person name="Nagy L.G."/>
        </authorList>
    </citation>
    <scope>NUCLEOTIDE SEQUENCE [LARGE SCALE GENOMIC DNA]</scope>
    <source>
        <strain evidence="3">28-4</strain>
    </source>
</reference>
<dbReference type="AlphaFoldDB" id="A0A2H3AYL7"/>
<feature type="compositionally biased region" description="Polar residues" evidence="1">
    <location>
        <begin position="122"/>
        <end position="162"/>
    </location>
</feature>
<name>A0A2H3AYL7_9AGAR</name>